<protein>
    <submittedName>
        <fullName evidence="2">Uncharacterized protein</fullName>
    </submittedName>
</protein>
<keyword evidence="3" id="KW-1185">Reference proteome</keyword>
<feature type="compositionally biased region" description="Polar residues" evidence="1">
    <location>
        <begin position="69"/>
        <end position="84"/>
    </location>
</feature>
<reference evidence="2" key="2">
    <citation type="submission" date="2021-02" db="EMBL/GenBank/DDBJ databases">
        <authorList>
            <person name="Kimball J.A."/>
            <person name="Haas M.W."/>
            <person name="Macchietto M."/>
            <person name="Kono T."/>
            <person name="Duquette J."/>
            <person name="Shao M."/>
        </authorList>
    </citation>
    <scope>NUCLEOTIDE SEQUENCE</scope>
    <source>
        <tissue evidence="2">Fresh leaf tissue</tissue>
    </source>
</reference>
<dbReference type="AlphaFoldDB" id="A0A8J5VWD2"/>
<proteinExistence type="predicted"/>
<reference evidence="2" key="1">
    <citation type="journal article" date="2021" name="bioRxiv">
        <title>Whole Genome Assembly and Annotation of Northern Wild Rice, Zizania palustris L., Supports a Whole Genome Duplication in the Zizania Genus.</title>
        <authorList>
            <person name="Haas M."/>
            <person name="Kono T."/>
            <person name="Macchietto M."/>
            <person name="Millas R."/>
            <person name="McGilp L."/>
            <person name="Shao M."/>
            <person name="Duquette J."/>
            <person name="Hirsch C.N."/>
            <person name="Kimball J."/>
        </authorList>
    </citation>
    <scope>NUCLEOTIDE SEQUENCE</scope>
    <source>
        <tissue evidence="2">Fresh leaf tissue</tissue>
    </source>
</reference>
<dbReference type="Proteomes" id="UP000729402">
    <property type="component" value="Unassembled WGS sequence"/>
</dbReference>
<name>A0A8J5VWD2_ZIZPA</name>
<dbReference type="EMBL" id="JAAALK010000287">
    <property type="protein sequence ID" value="KAG8059764.1"/>
    <property type="molecule type" value="Genomic_DNA"/>
</dbReference>
<evidence type="ECO:0000313" key="3">
    <source>
        <dbReference type="Proteomes" id="UP000729402"/>
    </source>
</evidence>
<sequence>MPRWPAPLVLTLPCELCPYPHRPMASDAAPMHRSQSLMSLTHRLLLPSGLRGSDATSRQPLTLPPAASHQPSMSSSTCSEVVFP</sequence>
<organism evidence="2 3">
    <name type="scientific">Zizania palustris</name>
    <name type="common">Northern wild rice</name>
    <dbReference type="NCBI Taxonomy" id="103762"/>
    <lineage>
        <taxon>Eukaryota</taxon>
        <taxon>Viridiplantae</taxon>
        <taxon>Streptophyta</taxon>
        <taxon>Embryophyta</taxon>
        <taxon>Tracheophyta</taxon>
        <taxon>Spermatophyta</taxon>
        <taxon>Magnoliopsida</taxon>
        <taxon>Liliopsida</taxon>
        <taxon>Poales</taxon>
        <taxon>Poaceae</taxon>
        <taxon>BOP clade</taxon>
        <taxon>Oryzoideae</taxon>
        <taxon>Oryzeae</taxon>
        <taxon>Zizaniinae</taxon>
        <taxon>Zizania</taxon>
    </lineage>
</organism>
<comment type="caution">
    <text evidence="2">The sequence shown here is derived from an EMBL/GenBank/DDBJ whole genome shotgun (WGS) entry which is preliminary data.</text>
</comment>
<accession>A0A8J5VWD2</accession>
<evidence type="ECO:0000313" key="2">
    <source>
        <dbReference type="EMBL" id="KAG8059764.1"/>
    </source>
</evidence>
<gene>
    <name evidence="2" type="ORF">GUJ93_ZPchr0002g24988</name>
</gene>
<feature type="region of interest" description="Disordered" evidence="1">
    <location>
        <begin position="48"/>
        <end position="84"/>
    </location>
</feature>
<evidence type="ECO:0000256" key="1">
    <source>
        <dbReference type="SAM" id="MobiDB-lite"/>
    </source>
</evidence>